<dbReference type="OrthoDB" id="5567366at2"/>
<evidence type="ECO:0008006" key="3">
    <source>
        <dbReference type="Google" id="ProtNLM"/>
    </source>
</evidence>
<dbReference type="Proteomes" id="UP000006251">
    <property type="component" value="Unassembled WGS sequence"/>
</dbReference>
<reference evidence="2" key="1">
    <citation type="journal article" date="2014" name="Environ. Microbiol.">
        <title>Comparative genomics of the marine bacterial genus Glaciecola reveals the high degree of genomic diversity and genomic characteristic for cold adaptation.</title>
        <authorList>
            <person name="Qin Q.L."/>
            <person name="Xie B.B."/>
            <person name="Yu Y."/>
            <person name="Shu Y.L."/>
            <person name="Rong J.C."/>
            <person name="Zhang Y.J."/>
            <person name="Zhao D.L."/>
            <person name="Chen X.L."/>
            <person name="Zhang X.Y."/>
            <person name="Chen B."/>
            <person name="Zhou B.C."/>
            <person name="Zhang Y.Z."/>
        </authorList>
    </citation>
    <scope>NUCLEOTIDE SEQUENCE [LARGE SCALE GENOMIC DNA]</scope>
    <source>
        <strain evidence="2">ACAM 615</strain>
    </source>
</reference>
<evidence type="ECO:0000313" key="1">
    <source>
        <dbReference type="EMBL" id="GAC30014.1"/>
    </source>
</evidence>
<comment type="caution">
    <text evidence="1">The sequence shown here is derived from an EMBL/GenBank/DDBJ whole genome shotgun (WGS) entry which is preliminary data.</text>
</comment>
<proteinExistence type="predicted"/>
<gene>
    <name evidence="1" type="ORF">GPAL_3163</name>
</gene>
<sequence>MESEGNIDVWFQQLAKAKESANKDTPHIVVGYGSLMSKQSRDTHSNIRSLPLPVIVNGWERAWVTKSSDEKQTYVGAYQNNASCFNGHAFYTNIDEKLLQREQDYRFSKLKLDQLDFGSVISTSMLEVLSNCTVYVCETLERKKPSREFPVNASYIDTCLKGCLDVGGVEEVKRFISTTKYWPDVFKIDDRLKPKYPRAAETCMSECEKFDEIQNQNT</sequence>
<dbReference type="RefSeq" id="WP_006013701.1">
    <property type="nucleotide sequence ID" value="NZ_BAEQ01000052.1"/>
</dbReference>
<accession>K6YB94</accession>
<keyword evidence="2" id="KW-1185">Reference proteome</keyword>
<dbReference type="EMBL" id="BAEQ01000052">
    <property type="protein sequence ID" value="GAC30014.1"/>
    <property type="molecule type" value="Genomic_DNA"/>
</dbReference>
<evidence type="ECO:0000313" key="2">
    <source>
        <dbReference type="Proteomes" id="UP000006251"/>
    </source>
</evidence>
<dbReference type="AlphaFoldDB" id="K6YB94"/>
<dbReference type="STRING" id="1121922.GCA_000428905_00114"/>
<name>K6YB94_9ALTE</name>
<protein>
    <recommendedName>
        <fullName evidence="3">Gamma-glutamylcyclotransferase AIG2-like domain-containing protein</fullName>
    </recommendedName>
</protein>
<organism evidence="1 2">
    <name type="scientific">Brumicola pallidula DSM 14239 = ACAM 615</name>
    <dbReference type="NCBI Taxonomy" id="1121922"/>
    <lineage>
        <taxon>Bacteria</taxon>
        <taxon>Pseudomonadati</taxon>
        <taxon>Pseudomonadota</taxon>
        <taxon>Gammaproteobacteria</taxon>
        <taxon>Alteromonadales</taxon>
        <taxon>Alteromonadaceae</taxon>
        <taxon>Brumicola</taxon>
    </lineage>
</organism>